<dbReference type="GO" id="GO:0044325">
    <property type="term" value="F:transmembrane transporter binding"/>
    <property type="evidence" value="ECO:0007669"/>
    <property type="project" value="TreeGrafter"/>
</dbReference>
<keyword evidence="8" id="KW-0597">Phosphoprotein</keyword>
<keyword evidence="16" id="KW-0325">Glycoprotein</keyword>
<comment type="function">
    <text evidence="19">Ancillary protein that functions as a regulatory subunit of the voltage-gated potassium (Kv) channel complex composed of pore-forming and potassium-conducting alpha subunits and of regulatory beta subunits. KCNE1 beta subunit modulates the gating kinetics and enhances stability of the channel complex. Alters the gating of the delayed rectifier Kv channel containing KCNB1 alpha subunit. Associates with KCNQ1/KVLQT1 alpha subunit to form the slowly activating delayed rectifier cardiac potassium (IKs) channel responsible for ventricular muscle action potential repolarization. The outward current reaches its steady state only after 50 seconds. Assembly with KCNH2/HERG alpha subunit Kv channel may regulate the rapidly activating component of the delayed rectifying potassium current (IKr) in heart.</text>
</comment>
<comment type="caution">
    <text evidence="21">The sequence shown here is derived from an EMBL/GenBank/DDBJ whole genome shotgun (WGS) entry which is preliminary data.</text>
</comment>
<evidence type="ECO:0000256" key="9">
    <source>
        <dbReference type="ARBA" id="ARBA00022692"/>
    </source>
</evidence>
<evidence type="ECO:0000256" key="20">
    <source>
        <dbReference type="SAM" id="Phobius"/>
    </source>
</evidence>
<evidence type="ECO:0000256" key="13">
    <source>
        <dbReference type="ARBA" id="ARBA00022989"/>
    </source>
</evidence>
<keyword evidence="22" id="KW-1185">Reference proteome</keyword>
<proteinExistence type="inferred from homology"/>
<name>A0A7L1SFQ8_9PASS</name>
<evidence type="ECO:0000256" key="8">
    <source>
        <dbReference type="ARBA" id="ARBA00022553"/>
    </source>
</evidence>
<dbReference type="GO" id="GO:0045121">
    <property type="term" value="C:membrane raft"/>
    <property type="evidence" value="ECO:0007669"/>
    <property type="project" value="UniProtKB-SubCell"/>
</dbReference>
<protein>
    <recommendedName>
        <fullName evidence="18">Potassium voltage-gated channel subfamily E member 1</fullName>
    </recommendedName>
</protein>
<dbReference type="GO" id="GO:0008076">
    <property type="term" value="C:voltage-gated potassium channel complex"/>
    <property type="evidence" value="ECO:0007669"/>
    <property type="project" value="TreeGrafter"/>
</dbReference>
<evidence type="ECO:0000256" key="2">
    <source>
        <dbReference type="ARBA" id="ARBA00004251"/>
    </source>
</evidence>
<dbReference type="GO" id="GO:0086091">
    <property type="term" value="P:regulation of heart rate by cardiac conduction"/>
    <property type="evidence" value="ECO:0007669"/>
    <property type="project" value="TreeGrafter"/>
</dbReference>
<dbReference type="OrthoDB" id="8772344at2759"/>
<feature type="non-terminal residue" evidence="21">
    <location>
        <position position="1"/>
    </location>
</feature>
<keyword evidence="6" id="KW-1003">Cell membrane</keyword>
<dbReference type="InterPro" id="IPR000369">
    <property type="entry name" value="K_chnl_KCNE"/>
</dbReference>
<evidence type="ECO:0000256" key="14">
    <source>
        <dbReference type="ARBA" id="ARBA00023065"/>
    </source>
</evidence>
<dbReference type="GO" id="GO:0060307">
    <property type="term" value="P:regulation of ventricular cardiac muscle cell membrane repolarization"/>
    <property type="evidence" value="ECO:0007669"/>
    <property type="project" value="TreeGrafter"/>
</dbReference>
<evidence type="ECO:0000256" key="12">
    <source>
        <dbReference type="ARBA" id="ARBA00022958"/>
    </source>
</evidence>
<feature type="non-terminal residue" evidence="21">
    <location>
        <position position="125"/>
    </location>
</feature>
<dbReference type="AlphaFoldDB" id="A0A7L1SFQ8"/>
<organism evidence="21 22">
    <name type="scientific">Helopsaltes ochotensis</name>
    <name type="common">Middendorff's grasshopper-warbler</name>
    <dbReference type="NCBI Taxonomy" id="3150915"/>
    <lineage>
        <taxon>Eukaryota</taxon>
        <taxon>Metazoa</taxon>
        <taxon>Chordata</taxon>
        <taxon>Craniata</taxon>
        <taxon>Vertebrata</taxon>
        <taxon>Euteleostomi</taxon>
        <taxon>Archelosauria</taxon>
        <taxon>Archosauria</taxon>
        <taxon>Dinosauria</taxon>
        <taxon>Saurischia</taxon>
        <taxon>Theropoda</taxon>
        <taxon>Coelurosauria</taxon>
        <taxon>Aves</taxon>
        <taxon>Neognathae</taxon>
        <taxon>Neoaves</taxon>
        <taxon>Telluraves</taxon>
        <taxon>Australaves</taxon>
        <taxon>Passeriformes</taxon>
        <taxon>Sylvioidea</taxon>
        <taxon>Locustellidae</taxon>
        <taxon>Helopsaltes</taxon>
    </lineage>
</organism>
<keyword evidence="5" id="KW-0813">Transport</keyword>
<keyword evidence="14" id="KW-0406">Ion transport</keyword>
<evidence type="ECO:0000256" key="5">
    <source>
        <dbReference type="ARBA" id="ARBA00022448"/>
    </source>
</evidence>
<keyword evidence="12" id="KW-0630">Potassium</keyword>
<evidence type="ECO:0000256" key="16">
    <source>
        <dbReference type="ARBA" id="ARBA00023180"/>
    </source>
</evidence>
<gene>
    <name evidence="21" type="primary">Kcne1</name>
    <name evidence="21" type="ORF">LOCOCH_R14861</name>
</gene>
<evidence type="ECO:0000256" key="7">
    <source>
        <dbReference type="ARBA" id="ARBA00022538"/>
    </source>
</evidence>
<dbReference type="PRINTS" id="PR01604">
    <property type="entry name" value="KCNE1CHANNEL"/>
</dbReference>
<dbReference type="GO" id="GO:0005251">
    <property type="term" value="F:delayed rectifier potassium channel activity"/>
    <property type="evidence" value="ECO:0007669"/>
    <property type="project" value="TreeGrafter"/>
</dbReference>
<keyword evidence="11" id="KW-0851">Voltage-gated channel</keyword>
<keyword evidence="15 20" id="KW-0472">Membrane</keyword>
<evidence type="ECO:0000256" key="18">
    <source>
        <dbReference type="ARBA" id="ARBA00035196"/>
    </source>
</evidence>
<evidence type="ECO:0000313" key="21">
    <source>
        <dbReference type="EMBL" id="NXO45308.1"/>
    </source>
</evidence>
<evidence type="ECO:0000313" key="22">
    <source>
        <dbReference type="Proteomes" id="UP000572057"/>
    </source>
</evidence>
<evidence type="ECO:0000256" key="3">
    <source>
        <dbReference type="ARBA" id="ARBA00004285"/>
    </source>
</evidence>
<evidence type="ECO:0000256" key="10">
    <source>
        <dbReference type="ARBA" id="ARBA00022826"/>
    </source>
</evidence>
<evidence type="ECO:0000256" key="17">
    <source>
        <dbReference type="ARBA" id="ARBA00023303"/>
    </source>
</evidence>
<evidence type="ECO:0000256" key="6">
    <source>
        <dbReference type="ARBA" id="ARBA00022475"/>
    </source>
</evidence>
<comment type="similarity">
    <text evidence="4">Belongs to the potassium channel KCNE family.</text>
</comment>
<keyword evidence="10" id="KW-0631">Potassium channel</keyword>
<evidence type="ECO:0000256" key="1">
    <source>
        <dbReference type="ARBA" id="ARBA00004221"/>
    </source>
</evidence>
<keyword evidence="13 20" id="KW-1133">Transmembrane helix</keyword>
<evidence type="ECO:0000256" key="15">
    <source>
        <dbReference type="ARBA" id="ARBA00023136"/>
    </source>
</evidence>
<comment type="subcellular location">
    <subcellularLocation>
        <location evidence="1">Apical cell membrane</location>
    </subcellularLocation>
    <subcellularLocation>
        <location evidence="2">Cell membrane</location>
        <topology evidence="2">Single-pass type I membrane protein</topology>
    </subcellularLocation>
    <subcellularLocation>
        <location evidence="3">Membrane raft</location>
    </subcellularLocation>
</comment>
<keyword evidence="17" id="KW-0407">Ion channel</keyword>
<accession>A0A7L1SFQ8</accession>
<keyword evidence="7" id="KW-0633">Potassium transport</keyword>
<dbReference type="GO" id="GO:0016324">
    <property type="term" value="C:apical plasma membrane"/>
    <property type="evidence" value="ECO:0007669"/>
    <property type="project" value="UniProtKB-SubCell"/>
</dbReference>
<feature type="transmembrane region" description="Helical" evidence="20">
    <location>
        <begin position="41"/>
        <end position="63"/>
    </location>
</feature>
<dbReference type="InterPro" id="IPR005424">
    <property type="entry name" value="KCNE1"/>
</dbReference>
<evidence type="ECO:0000256" key="4">
    <source>
        <dbReference type="ARBA" id="ARBA00005688"/>
    </source>
</evidence>
<dbReference type="EMBL" id="VXBM01002106">
    <property type="protein sequence ID" value="NXO45308.1"/>
    <property type="molecule type" value="Genomic_DNA"/>
</dbReference>
<dbReference type="PANTHER" id="PTHR15282">
    <property type="entry name" value="POTASSIUM VOLTAGE-GATED CHANNEL SUBFAMILY E MEMBER 1, 3"/>
    <property type="match status" value="1"/>
</dbReference>
<evidence type="ECO:0000256" key="11">
    <source>
        <dbReference type="ARBA" id="ARBA00022882"/>
    </source>
</evidence>
<dbReference type="GO" id="GO:1902282">
    <property type="term" value="F:voltage-gated potassium channel activity involved in ventricular cardiac muscle cell action potential repolarization"/>
    <property type="evidence" value="ECO:0007669"/>
    <property type="project" value="TreeGrafter"/>
</dbReference>
<dbReference type="Pfam" id="PF02060">
    <property type="entry name" value="ISK_Channel"/>
    <property type="match status" value="1"/>
</dbReference>
<keyword evidence="9 20" id="KW-0812">Transmembrane</keyword>
<dbReference type="GO" id="GO:0097623">
    <property type="term" value="P:potassium ion export across plasma membrane"/>
    <property type="evidence" value="ECO:0007669"/>
    <property type="project" value="TreeGrafter"/>
</dbReference>
<evidence type="ECO:0000256" key="19">
    <source>
        <dbReference type="ARBA" id="ARBA00045479"/>
    </source>
</evidence>
<dbReference type="Proteomes" id="UP000572057">
    <property type="component" value="Unassembled WGS sequence"/>
</dbReference>
<dbReference type="GO" id="GO:0015459">
    <property type="term" value="F:potassium channel regulator activity"/>
    <property type="evidence" value="ECO:0007669"/>
    <property type="project" value="TreeGrafter"/>
</dbReference>
<dbReference type="PANTHER" id="PTHR15282:SF10">
    <property type="entry name" value="POTASSIUM VOLTAGE-GATED CHANNEL SUBFAMILY E MEMBER 1"/>
    <property type="match status" value="1"/>
</dbReference>
<sequence length="125" mass="14048">LVPSNSTALNLLLSKLLQECLERTNSSAPAQVRSAGDSLEIIYVLLMLGLFGFFTAGVMVTNLRARRLAGPRDPYNTYIASDAWRRQDRRHLRAKVLENYQLCRVLENQLAVEQPGSEIPEEKCS</sequence>
<reference evidence="22" key="1">
    <citation type="submission" date="2019-09" db="EMBL/GenBank/DDBJ databases">
        <title>Bird 10,000 Genomes (B10K) Project - Family phase.</title>
        <authorList>
            <person name="Zhang G."/>
        </authorList>
    </citation>
    <scope>NUCLEOTIDE SEQUENCE [LARGE SCALE GENOMIC DNA]</scope>
</reference>